<dbReference type="SMART" id="SM00387">
    <property type="entry name" value="HATPase_c"/>
    <property type="match status" value="1"/>
</dbReference>
<evidence type="ECO:0000256" key="4">
    <source>
        <dbReference type="ARBA" id="ARBA00022679"/>
    </source>
</evidence>
<evidence type="ECO:0000256" key="5">
    <source>
        <dbReference type="ARBA" id="ARBA00022777"/>
    </source>
</evidence>
<keyword evidence="5 10" id="KW-0418">Kinase</keyword>
<dbReference type="Gene3D" id="3.40.50.2300">
    <property type="match status" value="1"/>
</dbReference>
<dbReference type="PRINTS" id="PR00344">
    <property type="entry name" value="BCTRLSENSOR"/>
</dbReference>
<dbReference type="Gene3D" id="3.30.565.10">
    <property type="entry name" value="Histidine kinase-like ATPase, C-terminal domain"/>
    <property type="match status" value="1"/>
</dbReference>
<dbReference type="PROSITE" id="PS50110">
    <property type="entry name" value="RESPONSE_REGULATORY"/>
    <property type="match status" value="1"/>
</dbReference>
<comment type="caution">
    <text evidence="10">The sequence shown here is derived from an EMBL/GenBank/DDBJ whole genome shotgun (WGS) entry which is preliminary data.</text>
</comment>
<proteinExistence type="predicted"/>
<keyword evidence="4" id="KW-0808">Transferase</keyword>
<protein>
    <recommendedName>
        <fullName evidence="2">histidine kinase</fullName>
        <ecNumber evidence="2">2.7.13.3</ecNumber>
    </recommendedName>
</protein>
<evidence type="ECO:0000256" key="3">
    <source>
        <dbReference type="ARBA" id="ARBA00022553"/>
    </source>
</evidence>
<organism evidence="10 11">
    <name type="scientific">Limnospira platensis NIES-46</name>
    <dbReference type="NCBI Taxonomy" id="1236695"/>
    <lineage>
        <taxon>Bacteria</taxon>
        <taxon>Bacillati</taxon>
        <taxon>Cyanobacteriota</taxon>
        <taxon>Cyanophyceae</taxon>
        <taxon>Oscillatoriophycideae</taxon>
        <taxon>Oscillatoriales</taxon>
        <taxon>Sirenicapillariaceae</taxon>
        <taxon>Limnospira</taxon>
    </lineage>
</organism>
<dbReference type="EMBL" id="BIMW01000058">
    <property type="protein sequence ID" value="GCE92980.1"/>
    <property type="molecule type" value="Genomic_DNA"/>
</dbReference>
<feature type="domain" description="Response regulatory" evidence="9">
    <location>
        <begin position="12"/>
        <end position="128"/>
    </location>
</feature>
<dbReference type="CDD" id="cd19920">
    <property type="entry name" value="REC_PA4781-like"/>
    <property type="match status" value="1"/>
</dbReference>
<dbReference type="GO" id="GO:0016301">
    <property type="term" value="F:kinase activity"/>
    <property type="evidence" value="ECO:0007669"/>
    <property type="project" value="UniProtKB-KW"/>
</dbReference>
<evidence type="ECO:0000256" key="2">
    <source>
        <dbReference type="ARBA" id="ARBA00012438"/>
    </source>
</evidence>
<sequence>MNRDISSEFQPDILIVDDIPENLRLLSQMLLEQGYKVRKAINGQRALQAVEAETPDLILLDIMMPELDGYQVAKYLKDDPTTREIPIIFLSALSDTMDKVLAFDLGGVDYITKPFHVQEVLARVRTQLTISQQKQQLITQNHELEREITERQNIESALRIYIHAMSHDLRNPVTGMLMVLQNLLKKIPENYEELPVAPSILKRMANSCTRQLALINSLVQTSDIELKGIHLNCQSLNLRQFTNRLSLELELILQKEQAEINNQIPENLPAVQADPNQLWRVFDNLLYNAIKYNPPGIIITLSAELITEFISLKNTEVKLIRCTVKDNGNGMSEQELDGIFDLYKRGRTVGNIQGLGLGLYLCRQIINAHGGKIGAIATPKEGATFWFTLPIFDE</sequence>
<feature type="domain" description="Histidine kinase" evidence="8">
    <location>
        <begin position="164"/>
        <end position="393"/>
    </location>
</feature>
<dbReference type="SMART" id="SM00388">
    <property type="entry name" value="HisKA"/>
    <property type="match status" value="1"/>
</dbReference>
<dbReference type="InterPro" id="IPR011006">
    <property type="entry name" value="CheY-like_superfamily"/>
</dbReference>
<feature type="modified residue" description="4-aspartylphosphate" evidence="7">
    <location>
        <position position="61"/>
    </location>
</feature>
<dbReference type="Gene3D" id="1.10.287.130">
    <property type="match status" value="1"/>
</dbReference>
<dbReference type="CDD" id="cd00082">
    <property type="entry name" value="HisKA"/>
    <property type="match status" value="1"/>
</dbReference>
<dbReference type="PANTHER" id="PTHR43047">
    <property type="entry name" value="TWO-COMPONENT HISTIDINE PROTEIN KINASE"/>
    <property type="match status" value="1"/>
</dbReference>
<dbReference type="GeneID" id="301681936"/>
<dbReference type="InterPro" id="IPR005467">
    <property type="entry name" value="His_kinase_dom"/>
</dbReference>
<dbReference type="InterPro" id="IPR036890">
    <property type="entry name" value="HATPase_C_sf"/>
</dbReference>
<dbReference type="Pfam" id="PF02518">
    <property type="entry name" value="HATPase_c"/>
    <property type="match status" value="1"/>
</dbReference>
<dbReference type="EC" id="2.7.13.3" evidence="2"/>
<keyword evidence="3 7" id="KW-0597">Phosphoprotein</keyword>
<dbReference type="SMART" id="SM00448">
    <property type="entry name" value="REC"/>
    <property type="match status" value="1"/>
</dbReference>
<dbReference type="SUPFAM" id="SSF52172">
    <property type="entry name" value="CheY-like"/>
    <property type="match status" value="1"/>
</dbReference>
<comment type="catalytic activity">
    <reaction evidence="1">
        <text>ATP + protein L-histidine = ADP + protein N-phospho-L-histidine.</text>
        <dbReference type="EC" id="2.7.13.3"/>
    </reaction>
</comment>
<keyword evidence="11" id="KW-1185">Reference proteome</keyword>
<dbReference type="RefSeq" id="WP_006619468.1">
    <property type="nucleotide sequence ID" value="NZ_BIMW01000058.1"/>
</dbReference>
<evidence type="ECO:0000259" key="8">
    <source>
        <dbReference type="PROSITE" id="PS50109"/>
    </source>
</evidence>
<dbReference type="InterPro" id="IPR004358">
    <property type="entry name" value="Sig_transdc_His_kin-like_C"/>
</dbReference>
<dbReference type="SUPFAM" id="SSF55874">
    <property type="entry name" value="ATPase domain of HSP90 chaperone/DNA topoisomerase II/histidine kinase"/>
    <property type="match status" value="1"/>
</dbReference>
<dbReference type="InterPro" id="IPR003661">
    <property type="entry name" value="HisK_dim/P_dom"/>
</dbReference>
<dbReference type="InterPro" id="IPR001789">
    <property type="entry name" value="Sig_transdc_resp-reg_receiver"/>
</dbReference>
<dbReference type="InterPro" id="IPR003594">
    <property type="entry name" value="HATPase_dom"/>
</dbReference>
<evidence type="ECO:0000256" key="6">
    <source>
        <dbReference type="ARBA" id="ARBA00023012"/>
    </source>
</evidence>
<evidence type="ECO:0000313" key="11">
    <source>
        <dbReference type="Proteomes" id="UP000326169"/>
    </source>
</evidence>
<evidence type="ECO:0000256" key="7">
    <source>
        <dbReference type="PROSITE-ProRule" id="PRU00169"/>
    </source>
</evidence>
<gene>
    <name evidence="10" type="ORF">NIES46_10290</name>
</gene>
<dbReference type="Proteomes" id="UP000326169">
    <property type="component" value="Unassembled WGS sequence"/>
</dbReference>
<dbReference type="CDD" id="cd00075">
    <property type="entry name" value="HATPase"/>
    <property type="match status" value="1"/>
</dbReference>
<dbReference type="PROSITE" id="PS50109">
    <property type="entry name" value="HIS_KIN"/>
    <property type="match status" value="1"/>
</dbReference>
<keyword evidence="6" id="KW-0902">Two-component regulatory system</keyword>
<dbReference type="Pfam" id="PF00072">
    <property type="entry name" value="Response_reg"/>
    <property type="match status" value="1"/>
</dbReference>
<dbReference type="PANTHER" id="PTHR43047:SF72">
    <property type="entry name" value="OSMOSENSING HISTIDINE PROTEIN KINASE SLN1"/>
    <property type="match status" value="1"/>
</dbReference>
<evidence type="ECO:0000259" key="9">
    <source>
        <dbReference type="PROSITE" id="PS50110"/>
    </source>
</evidence>
<reference evidence="10 11" key="1">
    <citation type="journal article" date="2019" name="J Genomics">
        <title>The Draft Genome of a Hydrogen-producing Cyanobacterium, Arthrospira platensis NIES-46.</title>
        <authorList>
            <person name="Suzuki S."/>
            <person name="Yamaguchi H."/>
            <person name="Kawachi M."/>
        </authorList>
    </citation>
    <scope>NUCLEOTIDE SEQUENCE [LARGE SCALE GENOMIC DNA]</scope>
    <source>
        <strain evidence="10 11">NIES-46</strain>
    </source>
</reference>
<name>A0A5M3T514_LIMPL</name>
<evidence type="ECO:0000313" key="10">
    <source>
        <dbReference type="EMBL" id="GCE92980.1"/>
    </source>
</evidence>
<accession>A0A5M3T514</accession>
<evidence type="ECO:0000256" key="1">
    <source>
        <dbReference type="ARBA" id="ARBA00000085"/>
    </source>
</evidence>
<dbReference type="Pfam" id="PF00512">
    <property type="entry name" value="HisKA"/>
    <property type="match status" value="1"/>
</dbReference>